<dbReference type="PANTHER" id="PTHR33164">
    <property type="entry name" value="TRANSCRIPTIONAL REGULATOR, MARR FAMILY"/>
    <property type="match status" value="1"/>
</dbReference>
<dbReference type="Pfam" id="PF01047">
    <property type="entry name" value="MarR"/>
    <property type="match status" value="2"/>
</dbReference>
<organism evidence="2 3">
    <name type="scientific">Roseinatronobacter alkalisoli</name>
    <dbReference type="NCBI Taxonomy" id="3028235"/>
    <lineage>
        <taxon>Bacteria</taxon>
        <taxon>Pseudomonadati</taxon>
        <taxon>Pseudomonadota</taxon>
        <taxon>Alphaproteobacteria</taxon>
        <taxon>Rhodobacterales</taxon>
        <taxon>Paracoccaceae</taxon>
        <taxon>Roseinatronobacter</taxon>
    </lineage>
</organism>
<dbReference type="InterPro" id="IPR036390">
    <property type="entry name" value="WH_DNA-bd_sf"/>
</dbReference>
<dbReference type="PRINTS" id="PR00598">
    <property type="entry name" value="HTHMARR"/>
</dbReference>
<proteinExistence type="predicted"/>
<sequence>MKEMSTDGFTETRPDIDGNDLAMIEELSSFYDRPGFLIRRANQIAVSSFMEDLGELGITPTQMSSLVVISETPQIDQITLARRIGVDRTTISMVVNGLVEHGFVRREQSSQDARRKEIVTTRAGRACAMLARDNAVRNNARLLGFFTEAERECLAALLRRLIDDVPAHAPDWIRPDGTTRFGTESTLARDFPEHANLYNAFGFLLRRTHQTLESVFIETTKSLRLTPRRYGVLRIVDKGQPVEQISVARWLALDGSTTATLVTELVRRGFIMRDAHPHDRRRRLLRLTDAGKQLITDGHPLAFEASQKVLAVLGKDTDTFRNLIRRFIVENDEFSRVPLQRAVTLALRQADI</sequence>
<dbReference type="Gene3D" id="1.10.10.10">
    <property type="entry name" value="Winged helix-like DNA-binding domain superfamily/Winged helix DNA-binding domain"/>
    <property type="match status" value="2"/>
</dbReference>
<dbReference type="PROSITE" id="PS50995">
    <property type="entry name" value="HTH_MARR_2"/>
    <property type="match status" value="2"/>
</dbReference>
<keyword evidence="3" id="KW-1185">Reference proteome</keyword>
<dbReference type="InterPro" id="IPR036388">
    <property type="entry name" value="WH-like_DNA-bd_sf"/>
</dbReference>
<evidence type="ECO:0000313" key="3">
    <source>
        <dbReference type="Proteomes" id="UP001431784"/>
    </source>
</evidence>
<dbReference type="Proteomes" id="UP001431784">
    <property type="component" value="Unassembled WGS sequence"/>
</dbReference>
<comment type="caution">
    <text evidence="2">The sequence shown here is derived from an EMBL/GenBank/DDBJ whole genome shotgun (WGS) entry which is preliminary data.</text>
</comment>
<evidence type="ECO:0000259" key="1">
    <source>
        <dbReference type="PROSITE" id="PS50995"/>
    </source>
</evidence>
<evidence type="ECO:0000313" key="2">
    <source>
        <dbReference type="EMBL" id="MDD7970934.1"/>
    </source>
</evidence>
<name>A0ABT5T728_9RHOB</name>
<protein>
    <submittedName>
        <fullName evidence="2">MarR family winged helix-turn-helix transcriptional regulator</fullName>
    </submittedName>
</protein>
<dbReference type="EMBL" id="JAQZSM010000005">
    <property type="protein sequence ID" value="MDD7970934.1"/>
    <property type="molecule type" value="Genomic_DNA"/>
</dbReference>
<gene>
    <name evidence="2" type="ORF">PUT78_07475</name>
</gene>
<dbReference type="PANTHER" id="PTHR33164:SF43">
    <property type="entry name" value="HTH-TYPE TRANSCRIPTIONAL REPRESSOR YETL"/>
    <property type="match status" value="1"/>
</dbReference>
<dbReference type="SUPFAM" id="SSF46785">
    <property type="entry name" value="Winged helix' DNA-binding domain"/>
    <property type="match status" value="2"/>
</dbReference>
<feature type="domain" description="HTH marR-type" evidence="1">
    <location>
        <begin position="31"/>
        <end position="163"/>
    </location>
</feature>
<dbReference type="RefSeq" id="WP_274351624.1">
    <property type="nucleotide sequence ID" value="NZ_JAQZSM010000005.1"/>
</dbReference>
<feature type="domain" description="HTH marR-type" evidence="1">
    <location>
        <begin position="198"/>
        <end position="329"/>
    </location>
</feature>
<reference evidence="2" key="1">
    <citation type="submission" date="2023-02" db="EMBL/GenBank/DDBJ databases">
        <title>Description of Roseinatronobacter alkalisoli sp. nov., an alkaliphilic bacerium isolated from soda soil.</title>
        <authorList>
            <person name="Wei W."/>
        </authorList>
    </citation>
    <scope>NUCLEOTIDE SEQUENCE</scope>
    <source>
        <strain evidence="2">HJB301</strain>
    </source>
</reference>
<accession>A0ABT5T728</accession>
<dbReference type="InterPro" id="IPR000835">
    <property type="entry name" value="HTH_MarR-typ"/>
</dbReference>
<dbReference type="SMART" id="SM00347">
    <property type="entry name" value="HTH_MARR"/>
    <property type="match status" value="2"/>
</dbReference>
<dbReference type="InterPro" id="IPR039422">
    <property type="entry name" value="MarR/SlyA-like"/>
</dbReference>